<name>A0A915HFZ0_ROMCU</name>
<accession>A0A915HFZ0</accession>
<sequence>MIATTKNINPANARRKLYPVIGNKALTINLNPERHMPIASTAPPAKTALASCNPQNTYAIYPNQQFPAPWEQHTHYNAVLAPYVTTPTDSSRASSQSSELQLALLALPPSTTISTTALDTRATNQSTSAPNMVIPSKEIASAALIVSPGIVCWNATGLPFQDPCHIRSSVCQIDNLTPSSKTFVRKYQLSKSQLNSEPLKHTRLSTPVPNVPQPEEIEAEQSIPQTQPSPHQPPQWGLVFTMLAEPIFLVAQVSTSISPHCQQWVNSTIFPTTTATIQNVIVQPLATNNVAAELPIKTAIVNVKNGHCTLLFINNMPNSIKLCQNQLITMAKYTLGHAEPSVNCQVATTPADRDLTDHEPAALDKSFPCHTAQQKLEFALNKMTEKTYISAAKKKKALSMLQQNRNVFSLPGDKPTITSELTISIDTGTAKPVSRHYYRAVMEQRPIVWFRHRINHDRRYAKFPVCRAYASRFHGI</sequence>
<evidence type="ECO:0000313" key="1">
    <source>
        <dbReference type="Proteomes" id="UP000887565"/>
    </source>
</evidence>
<protein>
    <submittedName>
        <fullName evidence="2">Uncharacterized protein</fullName>
    </submittedName>
</protein>
<reference evidence="2" key="1">
    <citation type="submission" date="2022-11" db="UniProtKB">
        <authorList>
            <consortium name="WormBaseParasite"/>
        </authorList>
    </citation>
    <scope>IDENTIFICATION</scope>
</reference>
<evidence type="ECO:0000313" key="2">
    <source>
        <dbReference type="WBParaSite" id="nRc.2.0.1.t00565-RA"/>
    </source>
</evidence>
<keyword evidence="1" id="KW-1185">Reference proteome</keyword>
<dbReference type="Proteomes" id="UP000887565">
    <property type="component" value="Unplaced"/>
</dbReference>
<organism evidence="1 2">
    <name type="scientific">Romanomermis culicivorax</name>
    <name type="common">Nematode worm</name>
    <dbReference type="NCBI Taxonomy" id="13658"/>
    <lineage>
        <taxon>Eukaryota</taxon>
        <taxon>Metazoa</taxon>
        <taxon>Ecdysozoa</taxon>
        <taxon>Nematoda</taxon>
        <taxon>Enoplea</taxon>
        <taxon>Dorylaimia</taxon>
        <taxon>Mermithida</taxon>
        <taxon>Mermithoidea</taxon>
        <taxon>Mermithidae</taxon>
        <taxon>Romanomermis</taxon>
    </lineage>
</organism>
<proteinExistence type="predicted"/>
<dbReference type="WBParaSite" id="nRc.2.0.1.t00565-RA">
    <property type="protein sequence ID" value="nRc.2.0.1.t00565-RA"/>
    <property type="gene ID" value="nRc.2.0.1.g00565"/>
</dbReference>
<dbReference type="AlphaFoldDB" id="A0A915HFZ0"/>